<gene>
    <name evidence="11" type="ORF">POM88_051778</name>
</gene>
<dbReference type="PANTHER" id="PTHR36766:SF45">
    <property type="entry name" value="NB-ARC DOMAIN-CONTAINING PROTEIN"/>
    <property type="match status" value="1"/>
</dbReference>
<keyword evidence="3" id="KW-0677">Repeat</keyword>
<dbReference type="GO" id="GO:0006952">
    <property type="term" value="P:defense response"/>
    <property type="evidence" value="ECO:0007669"/>
    <property type="project" value="UniProtKB-KW"/>
</dbReference>
<protein>
    <submittedName>
        <fullName evidence="11">Disease resistance protein</fullName>
    </submittedName>
</protein>
<dbReference type="Gene3D" id="3.40.50.300">
    <property type="entry name" value="P-loop containing nucleotide triphosphate hydrolases"/>
    <property type="match status" value="1"/>
</dbReference>
<accession>A0AAD8H052</accession>
<keyword evidence="12" id="KW-1185">Reference proteome</keyword>
<evidence type="ECO:0000256" key="5">
    <source>
        <dbReference type="ARBA" id="ARBA00022821"/>
    </source>
</evidence>
<dbReference type="Gene3D" id="1.10.8.430">
    <property type="entry name" value="Helical domain of apoptotic protease-activating factors"/>
    <property type="match status" value="1"/>
</dbReference>
<evidence type="ECO:0000259" key="10">
    <source>
        <dbReference type="Pfam" id="PF25019"/>
    </source>
</evidence>
<evidence type="ECO:0000259" key="9">
    <source>
        <dbReference type="Pfam" id="PF23559"/>
    </source>
</evidence>
<feature type="domain" description="NB-ARC" evidence="7">
    <location>
        <begin position="200"/>
        <end position="356"/>
    </location>
</feature>
<dbReference type="InterPro" id="IPR038005">
    <property type="entry name" value="RX-like_CC"/>
</dbReference>
<evidence type="ECO:0000256" key="6">
    <source>
        <dbReference type="ARBA" id="ARBA00022840"/>
    </source>
</evidence>
<reference evidence="11" key="2">
    <citation type="submission" date="2023-05" db="EMBL/GenBank/DDBJ databases">
        <authorList>
            <person name="Schelkunov M.I."/>
        </authorList>
    </citation>
    <scope>NUCLEOTIDE SEQUENCE</scope>
    <source>
        <strain evidence="11">Hsosn_3</strain>
        <tissue evidence="11">Leaf</tissue>
    </source>
</reference>
<dbReference type="Pfam" id="PF00931">
    <property type="entry name" value="NB-ARC"/>
    <property type="match status" value="1"/>
</dbReference>
<dbReference type="InterPro" id="IPR002182">
    <property type="entry name" value="NB-ARC"/>
</dbReference>
<feature type="domain" description="Disease resistance N-terminal" evidence="8">
    <location>
        <begin position="18"/>
        <end position="95"/>
    </location>
</feature>
<evidence type="ECO:0000256" key="3">
    <source>
        <dbReference type="ARBA" id="ARBA00022737"/>
    </source>
</evidence>
<dbReference type="FunFam" id="1.10.10.10:FF:000322">
    <property type="entry name" value="Probable disease resistance protein At1g63360"/>
    <property type="match status" value="1"/>
</dbReference>
<comment type="caution">
    <text evidence="11">The sequence shown here is derived from an EMBL/GenBank/DDBJ whole genome shotgun (WGS) entry which is preliminary data.</text>
</comment>
<dbReference type="AlphaFoldDB" id="A0AAD8H052"/>
<dbReference type="PRINTS" id="PR00364">
    <property type="entry name" value="DISEASERSIST"/>
</dbReference>
<feature type="domain" description="R13L1/DRL21-like LRR repeat region" evidence="10">
    <location>
        <begin position="704"/>
        <end position="824"/>
    </location>
</feature>
<comment type="similarity">
    <text evidence="1">Belongs to the disease resistance NB-LRR family.</text>
</comment>
<dbReference type="SMART" id="SM00369">
    <property type="entry name" value="LRR_TYP"/>
    <property type="match status" value="4"/>
</dbReference>
<dbReference type="Proteomes" id="UP001237642">
    <property type="component" value="Unassembled WGS sequence"/>
</dbReference>
<keyword evidence="5" id="KW-0611">Plant defense</keyword>
<dbReference type="Gene3D" id="1.10.10.10">
    <property type="entry name" value="Winged helix-like DNA-binding domain superfamily/Winged helix DNA-binding domain"/>
    <property type="match status" value="1"/>
</dbReference>
<dbReference type="InterPro" id="IPR032675">
    <property type="entry name" value="LRR_dom_sf"/>
</dbReference>
<dbReference type="Pfam" id="PF25019">
    <property type="entry name" value="LRR_R13L1-DRL21"/>
    <property type="match status" value="1"/>
</dbReference>
<dbReference type="CDD" id="cd14798">
    <property type="entry name" value="RX-CC_like"/>
    <property type="match status" value="1"/>
</dbReference>
<dbReference type="PANTHER" id="PTHR36766">
    <property type="entry name" value="PLANT BROAD-SPECTRUM MILDEW RESISTANCE PROTEIN RPW8"/>
    <property type="match status" value="1"/>
</dbReference>
<dbReference type="InterPro" id="IPR041118">
    <property type="entry name" value="Rx_N"/>
</dbReference>
<dbReference type="Pfam" id="PF23559">
    <property type="entry name" value="WHD_DRP"/>
    <property type="match status" value="1"/>
</dbReference>
<keyword evidence="4" id="KW-0547">Nucleotide-binding</keyword>
<dbReference type="SUPFAM" id="SSF52058">
    <property type="entry name" value="L domain-like"/>
    <property type="match status" value="1"/>
</dbReference>
<proteinExistence type="inferred from homology"/>
<evidence type="ECO:0000256" key="1">
    <source>
        <dbReference type="ARBA" id="ARBA00008894"/>
    </source>
</evidence>
<evidence type="ECO:0000256" key="4">
    <source>
        <dbReference type="ARBA" id="ARBA00022741"/>
    </source>
</evidence>
<evidence type="ECO:0000259" key="8">
    <source>
        <dbReference type="Pfam" id="PF18052"/>
    </source>
</evidence>
<organism evidence="11 12">
    <name type="scientific">Heracleum sosnowskyi</name>
    <dbReference type="NCBI Taxonomy" id="360622"/>
    <lineage>
        <taxon>Eukaryota</taxon>
        <taxon>Viridiplantae</taxon>
        <taxon>Streptophyta</taxon>
        <taxon>Embryophyta</taxon>
        <taxon>Tracheophyta</taxon>
        <taxon>Spermatophyta</taxon>
        <taxon>Magnoliopsida</taxon>
        <taxon>eudicotyledons</taxon>
        <taxon>Gunneridae</taxon>
        <taxon>Pentapetalae</taxon>
        <taxon>asterids</taxon>
        <taxon>campanulids</taxon>
        <taxon>Apiales</taxon>
        <taxon>Apiaceae</taxon>
        <taxon>Apioideae</taxon>
        <taxon>apioid superclade</taxon>
        <taxon>Tordylieae</taxon>
        <taxon>Tordyliinae</taxon>
        <taxon>Heracleum</taxon>
    </lineage>
</organism>
<reference evidence="11" key="1">
    <citation type="submission" date="2023-02" db="EMBL/GenBank/DDBJ databases">
        <title>Genome of toxic invasive species Heracleum sosnowskyi carries increased number of genes despite the absence of recent whole-genome duplications.</title>
        <authorList>
            <person name="Schelkunov M."/>
            <person name="Shtratnikova V."/>
            <person name="Makarenko M."/>
            <person name="Klepikova A."/>
            <person name="Omelchenko D."/>
            <person name="Novikova G."/>
            <person name="Obukhova E."/>
            <person name="Bogdanov V."/>
            <person name="Penin A."/>
            <person name="Logacheva M."/>
        </authorList>
    </citation>
    <scope>NUCLEOTIDE SEQUENCE</scope>
    <source>
        <strain evidence="11">Hsosn_3</strain>
        <tissue evidence="11">Leaf</tissue>
    </source>
</reference>
<feature type="domain" description="Disease resistance protein winged helix" evidence="9">
    <location>
        <begin position="439"/>
        <end position="507"/>
    </location>
</feature>
<dbReference type="InterPro" id="IPR058922">
    <property type="entry name" value="WHD_DRP"/>
</dbReference>
<dbReference type="GO" id="GO:0005524">
    <property type="term" value="F:ATP binding"/>
    <property type="evidence" value="ECO:0007669"/>
    <property type="project" value="UniProtKB-KW"/>
</dbReference>
<dbReference type="InterPro" id="IPR001611">
    <property type="entry name" value="Leu-rich_rpt"/>
</dbReference>
<evidence type="ECO:0000256" key="2">
    <source>
        <dbReference type="ARBA" id="ARBA00022614"/>
    </source>
</evidence>
<evidence type="ECO:0000313" key="11">
    <source>
        <dbReference type="EMBL" id="KAK1358522.1"/>
    </source>
</evidence>
<dbReference type="InterPro" id="IPR056789">
    <property type="entry name" value="LRR_R13L1-DRL21"/>
</dbReference>
<dbReference type="PROSITE" id="PS51450">
    <property type="entry name" value="LRR"/>
    <property type="match status" value="2"/>
</dbReference>
<dbReference type="SUPFAM" id="SSF52540">
    <property type="entry name" value="P-loop containing nucleoside triphosphate hydrolases"/>
    <property type="match status" value="1"/>
</dbReference>
<dbReference type="InterPro" id="IPR042197">
    <property type="entry name" value="Apaf_helical"/>
</dbReference>
<name>A0AAD8H052_9APIA</name>
<dbReference type="InterPro" id="IPR003591">
    <property type="entry name" value="Leu-rich_rpt_typical-subtyp"/>
</dbReference>
<dbReference type="Pfam" id="PF13855">
    <property type="entry name" value="LRR_8"/>
    <property type="match status" value="1"/>
</dbReference>
<dbReference type="Gene3D" id="1.20.5.4130">
    <property type="match status" value="1"/>
</dbReference>
<dbReference type="InterPro" id="IPR027417">
    <property type="entry name" value="P-loop_NTPase"/>
</dbReference>
<evidence type="ECO:0000259" key="7">
    <source>
        <dbReference type="Pfam" id="PF00931"/>
    </source>
</evidence>
<dbReference type="GO" id="GO:0043531">
    <property type="term" value="F:ADP binding"/>
    <property type="evidence" value="ECO:0007669"/>
    <property type="project" value="InterPro"/>
</dbReference>
<dbReference type="EMBL" id="JAUIZM010000011">
    <property type="protein sequence ID" value="KAK1358522.1"/>
    <property type="molecule type" value="Genomic_DNA"/>
</dbReference>
<sequence length="945" mass="107357">MGDALISQIFEQFTVVTSQKIGKEYRLVFGVEKEIENISQKLRLVQGFIEDAERRQVSDPTVKFWLESLKDVAYDVDDVICEWNTATRKMKMKRNEDKTVQKKVCCSFLPFSCFDCSRVVHRHDIALTIQNINKRLDAIVLKRNAFSLVRIDVGGQETRVSSRLLSSSSIEVPDVFGRGEDKSTLLSKLCSETSTQAVRETLQIISIVGLGGMGKTTLAKLIFNCKEVTTHFTELIWVCVSDPYDDVRVAKAIVESVEKSAPDVAELETALQLVKNCLDGKKFLLVLDDVGQVNRRSWEQLECNLKIGAPGSRVLVTTRTENVARMMNSSYIHPLGQLSDQDCWTLFSRIAFSEKTEKEKEELEGVGRGISRKCKGLPLSAYTIGGLMRSKSTLADWRDVLKSEFWELKGAEDLSPPLMLSYYDLSSKLRQCFIYCAKFPKYYYIEADNLIKLWMAQGYLTGANMEATGRSYLDELIMRCFFQNLEKDKESGIVTRFKMHDIVHDFAQYFTKNECVIVKPEIQEQVHSASPNIRHKTLIRGDDTPFPESFENSEKLHTFWVQSFYDSPPIVSQVDAVSAALFHHMKYLKALDLSHNRLRVLPDEVEKVINLRYLNLSFNPLEKLPESVCDLYNLQTLKLVACNHLTELPQGIGKLENLRHLEIDKTDNLSVLPGGISRLSALRTLSKFVIRGGGGDANVAACKIEDLRNLNCLQGRLDLEGLGNVANASEAKMAELYKKEYLVMLSMNFKPLVQTDQIMCVAEALQPHTNLVRLEMKSYGGRRFPNWIVSLRHLKKLLILECQSCDQLPALGELPLLEKLHLESIHSLKCIDHQFLNSNSRFGEEKIAFPNLKKLEIAKMRNLEEWNMSSTGCEGDGSNLKIMPVLRHLKLSECDKLETLPEALLQSTTPVRRLSIKNCGILQQKYRRGGDERIKISHIRKVKLS</sequence>
<keyword evidence="2" id="KW-0433">Leucine-rich repeat</keyword>
<dbReference type="Pfam" id="PF18052">
    <property type="entry name" value="Rx_N"/>
    <property type="match status" value="1"/>
</dbReference>
<dbReference type="GO" id="GO:0051707">
    <property type="term" value="P:response to other organism"/>
    <property type="evidence" value="ECO:0007669"/>
    <property type="project" value="UniProtKB-ARBA"/>
</dbReference>
<dbReference type="InterPro" id="IPR036388">
    <property type="entry name" value="WH-like_DNA-bd_sf"/>
</dbReference>
<dbReference type="Gene3D" id="3.80.10.10">
    <property type="entry name" value="Ribonuclease Inhibitor"/>
    <property type="match status" value="1"/>
</dbReference>
<keyword evidence="6" id="KW-0067">ATP-binding</keyword>
<evidence type="ECO:0000313" key="12">
    <source>
        <dbReference type="Proteomes" id="UP001237642"/>
    </source>
</evidence>